<feature type="domain" description="Glycosyl hydrolase family 13 catalytic" evidence="13">
    <location>
        <begin position="27"/>
        <end position="268"/>
    </location>
</feature>
<dbReference type="InterPro" id="IPR006046">
    <property type="entry name" value="Alpha_amylase"/>
</dbReference>
<evidence type="ECO:0000256" key="7">
    <source>
        <dbReference type="ARBA" id="ARBA00022801"/>
    </source>
</evidence>
<evidence type="ECO:0000256" key="11">
    <source>
        <dbReference type="RuleBase" id="RU003615"/>
    </source>
</evidence>
<feature type="chain" id="PRO_5018755132" description="alpha-amylase" evidence="12">
    <location>
        <begin position="18"/>
        <end position="269"/>
    </location>
</feature>
<protein>
    <recommendedName>
        <fullName evidence="6">alpha-amylase</fullName>
        <ecNumber evidence="6">3.2.1.1</ecNumber>
    </recommendedName>
</protein>
<proteinExistence type="inferred from homology"/>
<accession>A0A3R7QFK2</accession>
<evidence type="ECO:0000256" key="4">
    <source>
        <dbReference type="ARBA" id="ARBA00008061"/>
    </source>
</evidence>
<dbReference type="EMBL" id="QCYY01001548">
    <property type="protein sequence ID" value="ROT77238.1"/>
    <property type="molecule type" value="Genomic_DNA"/>
</dbReference>
<sequence length="269" mass="29602">MLRVAPLVVLLAAAAQAQWDPNSSNGQVIVHLFEWKWPDIAARMRELLGSPRIRRRSGIPPTECLVAYQGDVQRPWWERYQPVSYKIVSRSGDENAFKDMITRCNNVGVRIYVDIVVNHMTGWWPAGTGSTGGSSFDSGAQSYPGVPTPVLISTDANCHTGSGDIENYGDANQVRNCKLSGMNDLNQGTDYVRGKIRDYLNTLISFGVAGFRVDASKHMWPGDMKAIFDSLDDLSPDIYGVGARPFIVQEVIDLGGEAISSEEYVGKDV</sequence>
<evidence type="ECO:0000259" key="13">
    <source>
        <dbReference type="SMART" id="SM00642"/>
    </source>
</evidence>
<dbReference type="GO" id="GO:0043169">
    <property type="term" value="F:cation binding"/>
    <property type="evidence" value="ECO:0007669"/>
    <property type="project" value="InterPro"/>
</dbReference>
<dbReference type="GO" id="GO:0005975">
    <property type="term" value="P:carbohydrate metabolic process"/>
    <property type="evidence" value="ECO:0007669"/>
    <property type="project" value="InterPro"/>
</dbReference>
<evidence type="ECO:0000256" key="2">
    <source>
        <dbReference type="ARBA" id="ARBA00001913"/>
    </source>
</evidence>
<dbReference type="OrthoDB" id="550577at2759"/>
<organism evidence="14 15">
    <name type="scientific">Penaeus vannamei</name>
    <name type="common">Whiteleg shrimp</name>
    <name type="synonym">Litopenaeus vannamei</name>
    <dbReference type="NCBI Taxonomy" id="6689"/>
    <lineage>
        <taxon>Eukaryota</taxon>
        <taxon>Metazoa</taxon>
        <taxon>Ecdysozoa</taxon>
        <taxon>Arthropoda</taxon>
        <taxon>Crustacea</taxon>
        <taxon>Multicrustacea</taxon>
        <taxon>Malacostraca</taxon>
        <taxon>Eumalacostraca</taxon>
        <taxon>Eucarida</taxon>
        <taxon>Decapoda</taxon>
        <taxon>Dendrobranchiata</taxon>
        <taxon>Penaeoidea</taxon>
        <taxon>Penaeidae</taxon>
        <taxon>Penaeus</taxon>
    </lineage>
</organism>
<evidence type="ECO:0000256" key="6">
    <source>
        <dbReference type="ARBA" id="ARBA00012595"/>
    </source>
</evidence>
<dbReference type="STRING" id="6689.A0A3R7QFK2"/>
<keyword evidence="7" id="KW-0378">Hydrolase</keyword>
<comment type="subunit">
    <text evidence="5">Monomer.</text>
</comment>
<keyword evidence="9" id="KW-0119">Carbohydrate metabolism</keyword>
<evidence type="ECO:0000256" key="8">
    <source>
        <dbReference type="ARBA" id="ARBA00023214"/>
    </source>
</evidence>
<evidence type="ECO:0000256" key="10">
    <source>
        <dbReference type="ARBA" id="ARBA00023295"/>
    </source>
</evidence>
<evidence type="ECO:0000313" key="15">
    <source>
        <dbReference type="Proteomes" id="UP000283509"/>
    </source>
</evidence>
<evidence type="ECO:0000256" key="3">
    <source>
        <dbReference type="ARBA" id="ARBA00001923"/>
    </source>
</evidence>
<dbReference type="GO" id="GO:0004556">
    <property type="term" value="F:alpha-amylase activity"/>
    <property type="evidence" value="ECO:0007669"/>
    <property type="project" value="UniProtKB-EC"/>
</dbReference>
<comment type="catalytic activity">
    <reaction evidence="1">
        <text>Endohydrolysis of (1-&gt;4)-alpha-D-glucosidic linkages in polysaccharides containing three or more (1-&gt;4)-alpha-linked D-glucose units.</text>
        <dbReference type="EC" id="3.2.1.1"/>
    </reaction>
</comment>
<dbReference type="SMART" id="SM00642">
    <property type="entry name" value="Aamy"/>
    <property type="match status" value="1"/>
</dbReference>
<comment type="cofactor">
    <cofactor evidence="3">
        <name>chloride</name>
        <dbReference type="ChEBI" id="CHEBI:17996"/>
    </cofactor>
</comment>
<gene>
    <name evidence="14" type="ORF">C7M84_004124</name>
</gene>
<name>A0A3R7QFK2_PENVA</name>
<comment type="similarity">
    <text evidence="4 11">Belongs to the glycosyl hydrolase 13 family.</text>
</comment>
<dbReference type="SUPFAM" id="SSF51445">
    <property type="entry name" value="(Trans)glycosidases"/>
    <property type="match status" value="1"/>
</dbReference>
<dbReference type="InterPro" id="IPR017853">
    <property type="entry name" value="GH"/>
</dbReference>
<dbReference type="Proteomes" id="UP000283509">
    <property type="component" value="Unassembled WGS sequence"/>
</dbReference>
<feature type="signal peptide" evidence="12">
    <location>
        <begin position="1"/>
        <end position="17"/>
    </location>
</feature>
<keyword evidence="8" id="KW-0868">Chloride</keyword>
<dbReference type="PANTHER" id="PTHR43447">
    <property type="entry name" value="ALPHA-AMYLASE"/>
    <property type="match status" value="1"/>
</dbReference>
<evidence type="ECO:0000256" key="9">
    <source>
        <dbReference type="ARBA" id="ARBA00023277"/>
    </source>
</evidence>
<evidence type="ECO:0000313" key="14">
    <source>
        <dbReference type="EMBL" id="ROT77238.1"/>
    </source>
</evidence>
<dbReference type="InterPro" id="IPR006047">
    <property type="entry name" value="GH13_cat_dom"/>
</dbReference>
<evidence type="ECO:0000256" key="12">
    <source>
        <dbReference type="SAM" id="SignalP"/>
    </source>
</evidence>
<dbReference type="Gene3D" id="3.20.20.80">
    <property type="entry name" value="Glycosidases"/>
    <property type="match status" value="1"/>
</dbReference>
<evidence type="ECO:0000256" key="1">
    <source>
        <dbReference type="ARBA" id="ARBA00000548"/>
    </source>
</evidence>
<keyword evidence="10" id="KW-0326">Glycosidase</keyword>
<comment type="cofactor">
    <cofactor evidence="2">
        <name>Ca(2+)</name>
        <dbReference type="ChEBI" id="CHEBI:29108"/>
    </cofactor>
</comment>
<evidence type="ECO:0000256" key="5">
    <source>
        <dbReference type="ARBA" id="ARBA00011245"/>
    </source>
</evidence>
<comment type="caution">
    <text evidence="14">The sequence shown here is derived from an EMBL/GenBank/DDBJ whole genome shotgun (WGS) entry which is preliminary data.</text>
</comment>
<dbReference type="PRINTS" id="PR00110">
    <property type="entry name" value="ALPHAAMYLASE"/>
</dbReference>
<dbReference type="EC" id="3.2.1.1" evidence="6"/>
<keyword evidence="12" id="KW-0732">Signal</keyword>
<reference evidence="14 15" key="2">
    <citation type="submission" date="2019-01" db="EMBL/GenBank/DDBJ databases">
        <title>The decoding of complex shrimp genome reveals the adaptation for benthos swimmer, frequently molting mechanism and breeding impact on genome.</title>
        <authorList>
            <person name="Sun Y."/>
            <person name="Gao Y."/>
            <person name="Yu Y."/>
        </authorList>
    </citation>
    <scope>NUCLEOTIDE SEQUENCE [LARGE SCALE GENOMIC DNA]</scope>
    <source>
        <tissue evidence="14">Muscle</tissue>
    </source>
</reference>
<dbReference type="AlphaFoldDB" id="A0A3R7QFK2"/>
<dbReference type="Pfam" id="PF00128">
    <property type="entry name" value="Alpha-amylase"/>
    <property type="match status" value="1"/>
</dbReference>
<reference evidence="14 15" key="1">
    <citation type="submission" date="2018-04" db="EMBL/GenBank/DDBJ databases">
        <authorList>
            <person name="Zhang X."/>
            <person name="Yuan J."/>
            <person name="Li F."/>
            <person name="Xiang J."/>
        </authorList>
    </citation>
    <scope>NUCLEOTIDE SEQUENCE [LARGE SCALE GENOMIC DNA]</scope>
    <source>
        <tissue evidence="14">Muscle</tissue>
    </source>
</reference>
<keyword evidence="15" id="KW-1185">Reference proteome</keyword>